<organism evidence="3 4">
    <name type="scientific">Diplodia intermedia</name>
    <dbReference type="NCBI Taxonomy" id="856260"/>
    <lineage>
        <taxon>Eukaryota</taxon>
        <taxon>Fungi</taxon>
        <taxon>Dikarya</taxon>
        <taxon>Ascomycota</taxon>
        <taxon>Pezizomycotina</taxon>
        <taxon>Dothideomycetes</taxon>
        <taxon>Dothideomycetes incertae sedis</taxon>
        <taxon>Botryosphaeriales</taxon>
        <taxon>Botryosphaeriaceae</taxon>
        <taxon>Diplodia</taxon>
    </lineage>
</organism>
<keyword evidence="2" id="KW-0472">Membrane</keyword>
<evidence type="ECO:0000313" key="4">
    <source>
        <dbReference type="Proteomes" id="UP001521184"/>
    </source>
</evidence>
<feature type="transmembrane region" description="Helical" evidence="2">
    <location>
        <begin position="519"/>
        <end position="541"/>
    </location>
</feature>
<accession>A0ABR3TF40</accession>
<keyword evidence="2" id="KW-0812">Transmembrane</keyword>
<proteinExistence type="predicted"/>
<feature type="region of interest" description="Disordered" evidence="1">
    <location>
        <begin position="614"/>
        <end position="635"/>
    </location>
</feature>
<dbReference type="Proteomes" id="UP001521184">
    <property type="component" value="Unassembled WGS sequence"/>
</dbReference>
<keyword evidence="4" id="KW-1185">Reference proteome</keyword>
<keyword evidence="2" id="KW-1133">Transmembrane helix</keyword>
<gene>
    <name evidence="3" type="ORF">SLS58_009049</name>
</gene>
<protein>
    <submittedName>
        <fullName evidence="3">Uncharacterized protein</fullName>
    </submittedName>
</protein>
<name>A0ABR3TF40_9PEZI</name>
<evidence type="ECO:0000256" key="1">
    <source>
        <dbReference type="SAM" id="MobiDB-lite"/>
    </source>
</evidence>
<feature type="transmembrane region" description="Helical" evidence="2">
    <location>
        <begin position="41"/>
        <end position="69"/>
    </location>
</feature>
<evidence type="ECO:0000313" key="3">
    <source>
        <dbReference type="EMBL" id="KAL1638028.1"/>
    </source>
</evidence>
<dbReference type="EMBL" id="JAKEKT020000083">
    <property type="protein sequence ID" value="KAL1638028.1"/>
    <property type="molecule type" value="Genomic_DNA"/>
</dbReference>
<comment type="caution">
    <text evidence="3">The sequence shown here is derived from an EMBL/GenBank/DDBJ whole genome shotgun (WGS) entry which is preliminary data.</text>
</comment>
<sequence length="649" mass="71708">MSSSTTQAVADNGVYMGFWTNWSRGAILGATLTLNHSDGGLLTAFLALFVTFTGTCFWRIICFVLHFVLSSQQPRDGLYHQQQAILRNIATGSGGLYRLLTAAWAWRGTAARVYVRILPLLVATVLIVSGFAVASVFSSKISTLTGDEVLLLGDNCFLTYNTSDIDANDYLQYYNPYTITVTTTAYTHAQQCYADKGASKDCSTMIKKSLPMKIDHDAGCPFYGGICLSNTSNIMIDTGEMSSHDDFGINAPPQDRFSYRLISHCAPIKTEGYHSFNISSEKALRGTHRYYYGAETMVFPQYSLMSMYNLDLSLFVPLPFQLIPELTRKNAYTTLLFLGGDNLAFMKPIDDLWYSAHIPHNRTGKIDDDTTTVTMYSKDEFMTALACFTQQQFCNPNLPTESGCSAVSNIGNGLAEISNDIWKTENQKASVGFIFNDTGFFDMPRVPRALGASSLLSRASSSGGLGAPLPNNQWQLEVQSWFNTTLAILQRKIVEKATGSRNEFIDKYAKVRSTDYTSFSVLGLALTLGIGSLIIVISYAIEPLTTFIQKRRNTHSYQRFEWTINETLQLQRLAHEEIGFGTWHNTDGDVPVTNPDEKLALVDLDDPEHPALAAHTCDPGDKATSTPPALSNGLEVPSQIPYRVAPISE</sequence>
<feature type="transmembrane region" description="Helical" evidence="2">
    <location>
        <begin position="117"/>
        <end position="137"/>
    </location>
</feature>
<reference evidence="3 4" key="1">
    <citation type="journal article" date="2023" name="Plant Dis.">
        <title>First Report of Diplodia intermedia Causing Canker and Dieback Diseases on Apple Trees in Canada.</title>
        <authorList>
            <person name="Ellouze W."/>
            <person name="Ilyukhin E."/>
            <person name="Sulman M."/>
            <person name="Ali S."/>
        </authorList>
    </citation>
    <scope>NUCLEOTIDE SEQUENCE [LARGE SCALE GENOMIC DNA]</scope>
    <source>
        <strain evidence="3 4">M45-28</strain>
    </source>
</reference>
<evidence type="ECO:0000256" key="2">
    <source>
        <dbReference type="SAM" id="Phobius"/>
    </source>
</evidence>